<proteinExistence type="predicted"/>
<dbReference type="AlphaFoldDB" id="A0A194PZF9"/>
<feature type="compositionally biased region" description="Basic and acidic residues" evidence="1">
    <location>
        <begin position="175"/>
        <end position="189"/>
    </location>
</feature>
<dbReference type="Proteomes" id="UP000053268">
    <property type="component" value="Unassembled WGS sequence"/>
</dbReference>
<dbReference type="EMBL" id="KQ459583">
    <property type="protein sequence ID" value="KPI98706.1"/>
    <property type="molecule type" value="Genomic_DNA"/>
</dbReference>
<protein>
    <submittedName>
        <fullName evidence="2">Uncharacterized protein</fullName>
    </submittedName>
</protein>
<evidence type="ECO:0000256" key="1">
    <source>
        <dbReference type="SAM" id="MobiDB-lite"/>
    </source>
</evidence>
<sequence>MISLSAKLLQQDFDIFHLDILQAIPIMGDDSDTDIKQEIVDTIAYDPKDFDIFHLDILQAIPIMGDDSDTDIKQEIVDTIAYDPKVISKECNEQNEYPKFRRGLKIAEKLRKKRLLVVNNHRRNFTGSGNSSDIRDNNQTRRLESLGEYFDNIMNIKKKQNANHTTTNILNQSEGETKESGSEDLKKQLDSNQPEIEVEVEINEGNDEANSTLNGRRILGIPTIPTIKPK</sequence>
<accession>A0A194PZF9</accession>
<name>A0A194PZF9_PAPXU</name>
<evidence type="ECO:0000313" key="3">
    <source>
        <dbReference type="Proteomes" id="UP000053268"/>
    </source>
</evidence>
<organism evidence="2 3">
    <name type="scientific">Papilio xuthus</name>
    <name type="common">Asian swallowtail butterfly</name>
    <dbReference type="NCBI Taxonomy" id="66420"/>
    <lineage>
        <taxon>Eukaryota</taxon>
        <taxon>Metazoa</taxon>
        <taxon>Ecdysozoa</taxon>
        <taxon>Arthropoda</taxon>
        <taxon>Hexapoda</taxon>
        <taxon>Insecta</taxon>
        <taxon>Pterygota</taxon>
        <taxon>Neoptera</taxon>
        <taxon>Endopterygota</taxon>
        <taxon>Lepidoptera</taxon>
        <taxon>Glossata</taxon>
        <taxon>Ditrysia</taxon>
        <taxon>Papilionoidea</taxon>
        <taxon>Papilionidae</taxon>
        <taxon>Papilioninae</taxon>
        <taxon>Papilio</taxon>
    </lineage>
</organism>
<gene>
    <name evidence="2" type="ORF">RR46_04679</name>
</gene>
<feature type="region of interest" description="Disordered" evidence="1">
    <location>
        <begin position="163"/>
        <end position="193"/>
    </location>
</feature>
<reference evidence="2 3" key="1">
    <citation type="journal article" date="2015" name="Nat. Commun.">
        <title>Outbred genome sequencing and CRISPR/Cas9 gene editing in butterflies.</title>
        <authorList>
            <person name="Li X."/>
            <person name="Fan D."/>
            <person name="Zhang W."/>
            <person name="Liu G."/>
            <person name="Zhang L."/>
            <person name="Zhao L."/>
            <person name="Fang X."/>
            <person name="Chen L."/>
            <person name="Dong Y."/>
            <person name="Chen Y."/>
            <person name="Ding Y."/>
            <person name="Zhao R."/>
            <person name="Feng M."/>
            <person name="Zhu Y."/>
            <person name="Feng Y."/>
            <person name="Jiang X."/>
            <person name="Zhu D."/>
            <person name="Xiang H."/>
            <person name="Feng X."/>
            <person name="Li S."/>
            <person name="Wang J."/>
            <person name="Zhang G."/>
            <person name="Kronforst M.R."/>
            <person name="Wang W."/>
        </authorList>
    </citation>
    <scope>NUCLEOTIDE SEQUENCE [LARGE SCALE GENOMIC DNA]</scope>
    <source>
        <strain evidence="2">Ya'a_city_454_Px</strain>
        <tissue evidence="2">Whole body</tissue>
    </source>
</reference>
<feature type="compositionally biased region" description="Polar residues" evidence="1">
    <location>
        <begin position="163"/>
        <end position="174"/>
    </location>
</feature>
<evidence type="ECO:0000313" key="2">
    <source>
        <dbReference type="EMBL" id="KPI98706.1"/>
    </source>
</evidence>
<keyword evidence="3" id="KW-1185">Reference proteome</keyword>